<evidence type="ECO:0000313" key="1">
    <source>
        <dbReference type="EMBL" id="ANS55757.1"/>
    </source>
</evidence>
<sequence>MLDTFDSISVIPSNDVTLPCRECGGLVKGVDGDWLNLDVGKPAKGIGWSYSVMDCEHCGTTYMFNLAVVEQPLDEEIAIDNCHDFESERFVQFKKGDITILGREWFGVVFSNPLGNFEPQSQPVMAEYSFGPLKSQARLKDLAQQFTDALICRVQVEKLNSKD</sequence>
<dbReference type="AlphaFoldDB" id="A0A1B1LRW2"/>
<keyword evidence="1" id="KW-0614">Plasmid</keyword>
<dbReference type="EMBL" id="KU356480">
    <property type="protein sequence ID" value="ANS55757.1"/>
    <property type="molecule type" value="Genomic_DNA"/>
</dbReference>
<protein>
    <submittedName>
        <fullName evidence="1">Uncharacterized protein</fullName>
    </submittedName>
</protein>
<reference evidence="1" key="1">
    <citation type="journal article" date="2016" name="Antimicrob. Agents Chemother.">
        <title>Genetic Characterization of a blaVEB-2-carrying plasmid in Vibrio parahaemolyticus.</title>
        <authorList>
            <person name="Li R."/>
            <person name="Ye L."/>
            <person name="Zheng Z."/>
            <person name="Chan E.W."/>
            <person name="Chen S."/>
        </authorList>
    </citation>
    <scope>NUCLEOTIDE SEQUENCE</scope>
    <source>
        <strain evidence="1">VPS92</strain>
        <plasmid evidence="1">pVPS92-VEB</plasmid>
    </source>
</reference>
<dbReference type="RefSeq" id="WP_079324361.1">
    <property type="nucleotide sequence ID" value="NZ_JANFRZ010000108.1"/>
</dbReference>
<proteinExistence type="predicted"/>
<organism evidence="1">
    <name type="scientific">Vibrio parahaemolyticus</name>
    <dbReference type="NCBI Taxonomy" id="670"/>
    <lineage>
        <taxon>Bacteria</taxon>
        <taxon>Pseudomonadati</taxon>
        <taxon>Pseudomonadota</taxon>
        <taxon>Gammaproteobacteria</taxon>
        <taxon>Vibrionales</taxon>
        <taxon>Vibrionaceae</taxon>
        <taxon>Vibrio</taxon>
    </lineage>
</organism>
<name>A0A1B1LRW2_VIBPH</name>
<accession>A0A1B1LRW2</accession>
<geneLocation type="plasmid" evidence="1">
    <name>pVPS92-VEB</name>
</geneLocation>